<evidence type="ECO:0000256" key="2">
    <source>
        <dbReference type="ARBA" id="ARBA00022737"/>
    </source>
</evidence>
<dbReference type="EMBL" id="QKWP01001628">
    <property type="protein sequence ID" value="RIB07628.1"/>
    <property type="molecule type" value="Genomic_DNA"/>
</dbReference>
<proteinExistence type="predicted"/>
<reference evidence="5 6" key="1">
    <citation type="submission" date="2018-06" db="EMBL/GenBank/DDBJ databases">
        <title>Comparative genomics reveals the genomic features of Rhizophagus irregularis, R. cerebriforme, R. diaphanum and Gigaspora rosea, and their symbiotic lifestyle signature.</title>
        <authorList>
            <person name="Morin E."/>
            <person name="San Clemente H."/>
            <person name="Chen E.C.H."/>
            <person name="De La Providencia I."/>
            <person name="Hainaut M."/>
            <person name="Kuo A."/>
            <person name="Kohler A."/>
            <person name="Murat C."/>
            <person name="Tang N."/>
            <person name="Roy S."/>
            <person name="Loubradou J."/>
            <person name="Henrissat B."/>
            <person name="Grigoriev I.V."/>
            <person name="Corradi N."/>
            <person name="Roux C."/>
            <person name="Martin F.M."/>
        </authorList>
    </citation>
    <scope>NUCLEOTIDE SEQUENCE [LARGE SCALE GENOMIC DNA]</scope>
    <source>
        <strain evidence="5 6">DAOM 194757</strain>
    </source>
</reference>
<gene>
    <name evidence="5" type="ORF">C2G38_2147477</name>
</gene>
<evidence type="ECO:0000313" key="6">
    <source>
        <dbReference type="Proteomes" id="UP000266673"/>
    </source>
</evidence>
<dbReference type="PANTHER" id="PTHR46093">
    <property type="entry name" value="ACYL-COA-BINDING DOMAIN-CONTAINING PROTEIN 5"/>
    <property type="match status" value="1"/>
</dbReference>
<keyword evidence="1" id="KW-0880">Kelch repeat</keyword>
<feature type="signal peptide" evidence="3">
    <location>
        <begin position="1"/>
        <end position="22"/>
    </location>
</feature>
<dbReference type="STRING" id="44941.A0A397UEN5"/>
<evidence type="ECO:0000313" key="5">
    <source>
        <dbReference type="EMBL" id="RIB07628.1"/>
    </source>
</evidence>
<keyword evidence="3" id="KW-0732">Signal</keyword>
<dbReference type="InterPro" id="IPR056737">
    <property type="entry name" value="Beta-prop_ATRN-MKLN-like"/>
</dbReference>
<dbReference type="Proteomes" id="UP000266673">
    <property type="component" value="Unassembled WGS sequence"/>
</dbReference>
<sequence length="238" mass="27190">MNLLYNVFFFVVFDSIHFFVICQNIPNPRCQQTSALVGTKLYFFGGLISRNSISNEVWYLDLSNSFNVTTPQWHQDSEMILGYNLGSSCISPIDNSTVFLIGGRTWFPNTLNYKYNSSVYIFNSNTSLWTTPNINNFNSSFTGRNEMQAVIDSKGKIFIFGGTDYYDHKPIYTMYTDMNIFDITTMTWSTQIQPQSLVYVGYTATLLSNGLIIYIGGLEDSGTSINYNYVNMNQVWFG</sequence>
<dbReference type="InterPro" id="IPR015915">
    <property type="entry name" value="Kelch-typ_b-propeller"/>
</dbReference>
<feature type="chain" id="PRO_5017435636" description="Attractin/MKLN-like beta-propeller domain-containing protein" evidence="3">
    <location>
        <begin position="23"/>
        <end position="238"/>
    </location>
</feature>
<dbReference type="SUPFAM" id="SSF117281">
    <property type="entry name" value="Kelch motif"/>
    <property type="match status" value="1"/>
</dbReference>
<organism evidence="5 6">
    <name type="scientific">Gigaspora rosea</name>
    <dbReference type="NCBI Taxonomy" id="44941"/>
    <lineage>
        <taxon>Eukaryota</taxon>
        <taxon>Fungi</taxon>
        <taxon>Fungi incertae sedis</taxon>
        <taxon>Mucoromycota</taxon>
        <taxon>Glomeromycotina</taxon>
        <taxon>Glomeromycetes</taxon>
        <taxon>Diversisporales</taxon>
        <taxon>Gigasporaceae</taxon>
        <taxon>Gigaspora</taxon>
    </lineage>
</organism>
<dbReference type="Pfam" id="PF24981">
    <property type="entry name" value="Beta-prop_ATRN-LZTR1"/>
    <property type="match status" value="1"/>
</dbReference>
<protein>
    <recommendedName>
        <fullName evidence="4">Attractin/MKLN-like beta-propeller domain-containing protein</fullName>
    </recommendedName>
</protein>
<evidence type="ECO:0000259" key="4">
    <source>
        <dbReference type="Pfam" id="PF24981"/>
    </source>
</evidence>
<evidence type="ECO:0000256" key="1">
    <source>
        <dbReference type="ARBA" id="ARBA00022441"/>
    </source>
</evidence>
<dbReference type="OrthoDB" id="4447at2759"/>
<accession>A0A397UEN5</accession>
<dbReference type="PANTHER" id="PTHR46093:SF18">
    <property type="entry name" value="FIBRONECTIN TYPE-III DOMAIN-CONTAINING PROTEIN"/>
    <property type="match status" value="1"/>
</dbReference>
<feature type="domain" description="Attractin/MKLN-like beta-propeller" evidence="4">
    <location>
        <begin position="24"/>
        <end position="224"/>
    </location>
</feature>
<dbReference type="AlphaFoldDB" id="A0A397UEN5"/>
<keyword evidence="2" id="KW-0677">Repeat</keyword>
<dbReference type="Gene3D" id="2.120.10.80">
    <property type="entry name" value="Kelch-type beta propeller"/>
    <property type="match status" value="1"/>
</dbReference>
<keyword evidence="6" id="KW-1185">Reference proteome</keyword>
<comment type="caution">
    <text evidence="5">The sequence shown here is derived from an EMBL/GenBank/DDBJ whole genome shotgun (WGS) entry which is preliminary data.</text>
</comment>
<name>A0A397UEN5_9GLOM</name>
<evidence type="ECO:0000256" key="3">
    <source>
        <dbReference type="SAM" id="SignalP"/>
    </source>
</evidence>